<evidence type="ECO:0000256" key="1">
    <source>
        <dbReference type="SAM" id="Phobius"/>
    </source>
</evidence>
<dbReference type="InterPro" id="IPR021997">
    <property type="entry name" value="SporV_AA"/>
</dbReference>
<gene>
    <name evidence="3" type="ORF">H9935_02495</name>
</gene>
<feature type="transmembrane region" description="Helical" evidence="1">
    <location>
        <begin position="102"/>
        <end position="124"/>
    </location>
</feature>
<organism evidence="3 4">
    <name type="scientific">Candidatus Blautia merdigallinarum</name>
    <dbReference type="NCBI Taxonomy" id="2838495"/>
    <lineage>
        <taxon>Bacteria</taxon>
        <taxon>Bacillati</taxon>
        <taxon>Bacillota</taxon>
        <taxon>Clostridia</taxon>
        <taxon>Lachnospirales</taxon>
        <taxon>Lachnospiraceae</taxon>
        <taxon>Blautia</taxon>
    </lineage>
</organism>
<evidence type="ECO:0000313" key="4">
    <source>
        <dbReference type="Proteomes" id="UP000823893"/>
    </source>
</evidence>
<reference evidence="3" key="1">
    <citation type="journal article" date="2021" name="PeerJ">
        <title>Extensive microbial diversity within the chicken gut microbiome revealed by metagenomics and culture.</title>
        <authorList>
            <person name="Gilroy R."/>
            <person name="Ravi A."/>
            <person name="Getino M."/>
            <person name="Pursley I."/>
            <person name="Horton D.L."/>
            <person name="Alikhan N.F."/>
            <person name="Baker D."/>
            <person name="Gharbi K."/>
            <person name="Hall N."/>
            <person name="Watson M."/>
            <person name="Adriaenssens E.M."/>
            <person name="Foster-Nyarko E."/>
            <person name="Jarju S."/>
            <person name="Secka A."/>
            <person name="Antonio M."/>
            <person name="Oren A."/>
            <person name="Chaudhuri R.R."/>
            <person name="La Ragione R."/>
            <person name="Hildebrand F."/>
            <person name="Pallen M.J."/>
        </authorList>
    </citation>
    <scope>NUCLEOTIDE SEQUENCE</scope>
    <source>
        <strain evidence="3">ChiSxjej6B18-287</strain>
    </source>
</reference>
<dbReference type="EMBL" id="DWWV01000030">
    <property type="protein sequence ID" value="HJC09666.1"/>
    <property type="molecule type" value="Genomic_DNA"/>
</dbReference>
<evidence type="ECO:0000259" key="2">
    <source>
        <dbReference type="Pfam" id="PF12164"/>
    </source>
</evidence>
<keyword evidence="1" id="KW-0472">Membrane</keyword>
<name>A0A9D2N2G3_9FIRM</name>
<keyword evidence="1" id="KW-0812">Transmembrane</keyword>
<dbReference type="AlphaFoldDB" id="A0A9D2N2G3"/>
<accession>A0A9D2N2G3</accession>
<dbReference type="Pfam" id="PF12164">
    <property type="entry name" value="SporV_AA"/>
    <property type="match status" value="1"/>
</dbReference>
<dbReference type="Gene3D" id="2.60.480.10">
    <property type="entry name" value="eubacterium ventriosum atcc domain"/>
    <property type="match status" value="1"/>
</dbReference>
<dbReference type="Proteomes" id="UP000823893">
    <property type="component" value="Unassembled WGS sequence"/>
</dbReference>
<comment type="caution">
    <text evidence="3">The sequence shown here is derived from an EMBL/GenBank/DDBJ whole genome shotgun (WGS) entry which is preliminary data.</text>
</comment>
<reference evidence="3" key="2">
    <citation type="submission" date="2021-04" db="EMBL/GenBank/DDBJ databases">
        <authorList>
            <person name="Gilroy R."/>
        </authorList>
    </citation>
    <scope>NUCLEOTIDE SEQUENCE</scope>
    <source>
        <strain evidence="3">ChiSxjej6B18-287</strain>
    </source>
</reference>
<sequence>MSEILYIQTEKNVEVHSPQICLGDVAKLACSDQKVLDRNLVRRIMTIPDHVQGRYVVSAVDMVRAIAREEKSLDVTHIGEANVIVTYKEPTKGGRWKEYIKTVFVCILSFFGAAFSIMTFNTDVDIQTLFPKLYFQLTGSMPEGWTLLEFCYSLGIGIGVIFFFNHFGHGKITKDPSPIEVQMRTYEEDVDKTLIADKNRGKSGKEKDT</sequence>
<protein>
    <submittedName>
        <fullName evidence="3">Stage V sporulation protein AA</fullName>
    </submittedName>
</protein>
<evidence type="ECO:0000313" key="3">
    <source>
        <dbReference type="EMBL" id="HJC09666.1"/>
    </source>
</evidence>
<keyword evidence="1" id="KW-1133">Transmembrane helix</keyword>
<feature type="transmembrane region" description="Helical" evidence="1">
    <location>
        <begin position="144"/>
        <end position="164"/>
    </location>
</feature>
<feature type="domain" description="Stage V sporulation protein AA" evidence="2">
    <location>
        <begin position="3"/>
        <end position="89"/>
    </location>
</feature>
<proteinExistence type="predicted"/>
<dbReference type="InterPro" id="IPR038548">
    <property type="entry name" value="SporV_AA_N_sf"/>
</dbReference>